<reference evidence="14" key="1">
    <citation type="submission" date="2022-06" db="EMBL/GenBank/DDBJ databases">
        <authorList>
            <person name="Berger JAMES D."/>
            <person name="Berger JAMES D."/>
        </authorList>
    </citation>
    <scope>NUCLEOTIDE SEQUENCE [LARGE SCALE GENOMIC DNA]</scope>
</reference>
<keyword evidence="6 10" id="KW-0472">Membrane</keyword>
<feature type="region of interest" description="Disordered" evidence="9">
    <location>
        <begin position="721"/>
        <end position="742"/>
    </location>
</feature>
<feature type="region of interest" description="Disordered" evidence="9">
    <location>
        <begin position="273"/>
        <end position="327"/>
    </location>
</feature>
<feature type="domain" description="TRPM SLOG" evidence="12">
    <location>
        <begin position="52"/>
        <end position="150"/>
    </location>
</feature>
<feature type="compositionally biased region" description="Basic and acidic residues" evidence="9">
    <location>
        <begin position="809"/>
        <end position="823"/>
    </location>
</feature>
<dbReference type="Pfam" id="PF18139">
    <property type="entry name" value="LSDAT_euk"/>
    <property type="match status" value="2"/>
</dbReference>
<feature type="region of interest" description="Disordered" evidence="9">
    <location>
        <begin position="777"/>
        <end position="886"/>
    </location>
</feature>
<feature type="transmembrane region" description="Helical" evidence="10">
    <location>
        <begin position="1364"/>
        <end position="1383"/>
    </location>
</feature>
<feature type="region of interest" description="Disordered" evidence="9">
    <location>
        <begin position="901"/>
        <end position="920"/>
    </location>
</feature>
<feature type="compositionally biased region" description="Basic and acidic residues" evidence="9">
    <location>
        <begin position="786"/>
        <end position="799"/>
    </location>
</feature>
<evidence type="ECO:0000256" key="10">
    <source>
        <dbReference type="SAM" id="Phobius"/>
    </source>
</evidence>
<feature type="domain" description="TRPM-like" evidence="13">
    <location>
        <begin position="1096"/>
        <end position="1251"/>
    </location>
</feature>
<evidence type="ECO:0000256" key="5">
    <source>
        <dbReference type="ARBA" id="ARBA00023065"/>
    </source>
</evidence>
<feature type="coiled-coil region" evidence="8">
    <location>
        <begin position="1074"/>
        <end position="1102"/>
    </location>
</feature>
<dbReference type="Proteomes" id="UP000050795">
    <property type="component" value="Unassembled WGS sequence"/>
</dbReference>
<feature type="compositionally biased region" description="Basic residues" evidence="9">
    <location>
        <begin position="848"/>
        <end position="858"/>
    </location>
</feature>
<feature type="domain" description="TRPM-like" evidence="13">
    <location>
        <begin position="603"/>
        <end position="717"/>
    </location>
</feature>
<dbReference type="InterPro" id="IPR005821">
    <property type="entry name" value="Ion_trans_dom"/>
</dbReference>
<dbReference type="GO" id="GO:0005261">
    <property type="term" value="F:monoatomic cation channel activity"/>
    <property type="evidence" value="ECO:0007669"/>
    <property type="project" value="TreeGrafter"/>
</dbReference>
<evidence type="ECO:0000256" key="9">
    <source>
        <dbReference type="SAM" id="MobiDB-lite"/>
    </source>
</evidence>
<feature type="region of interest" description="Disordered" evidence="9">
    <location>
        <begin position="474"/>
        <end position="523"/>
    </location>
</feature>
<keyword evidence="14" id="KW-1185">Reference proteome</keyword>
<dbReference type="InterPro" id="IPR050927">
    <property type="entry name" value="TRPM"/>
</dbReference>
<evidence type="ECO:0000256" key="2">
    <source>
        <dbReference type="ARBA" id="ARBA00022448"/>
    </source>
</evidence>
<feature type="transmembrane region" description="Helical" evidence="10">
    <location>
        <begin position="1389"/>
        <end position="1406"/>
    </location>
</feature>
<dbReference type="InterPro" id="IPR057366">
    <property type="entry name" value="TRPM-like"/>
</dbReference>
<dbReference type="Gene3D" id="3.90.79.10">
    <property type="entry name" value="Nucleoside Triphosphate Pyrophosphohydrolase"/>
    <property type="match status" value="1"/>
</dbReference>
<evidence type="ECO:0000313" key="14">
    <source>
        <dbReference type="Proteomes" id="UP000050795"/>
    </source>
</evidence>
<keyword evidence="4 10" id="KW-1133">Transmembrane helix</keyword>
<dbReference type="InterPro" id="IPR041491">
    <property type="entry name" value="TRPM_SLOG"/>
</dbReference>
<keyword evidence="7" id="KW-0407">Ion channel</keyword>
<sequence length="2353" mass="266366">MSKNESKLPGFQKSTLHKRPGKQNIEVEKPDEFNFIHSHGEIHFPGCEEPIKYIRTDQRNTQDQWRRILTEKWNLKPPTLIISILSTHAELTKRFKNTLKKGLWKAAEASGCWIISDGFDHGMTKVAAEAVRDYTDAYGSDHMIMVGIAHSERVTYQELFDLANQGVKGKDDSSNVLYPDPLSDEETEDVTNTATTSIEPDLWQSSELGGRIDDVNDPNKSNKSLTKINTYRLNANHQFLILVDPLTEQEQTSEDRLLEARIMLERTVITWAKPSSRSTSECGSTKTSSQSLRGKLKKMKDKEQKSMGTENPPTLNVPRPSAALPSLGDGLVSQTLRRQTRLYSQAQIMNQMEVKESSQIPQRKEVNENLLGGKDINLLQTISQDDNNSVSQTTARVPICGIVAGGNNSTMDHIYASVTLNRCPMVLVRGTGGVADILSNVLDFMSFSSSLEESVITDQEINYKIASIIQEVQEDARQNRRSRRPFKRSDKSGKTGNKPTNSTLNLPNDSNKQQAAAEQTTTPTTNTVINIKQYEHQICRLREMADDYAHLFSVFECDDIDLDGYMISALLSSAGIDRPKTELNLDQLEITIRLNRADIARTKIFLEGKRWKKGDLNEFMFNVILNEQTDFVRLILENGFNLDEFLTVHTLERLYTECLKKTDYKSRLLQQLWKSSRIYKMDWVMLRDIGKIIKNLLGDFYHPFYLSKRFQKSVVEHGYCDSSEEEDNNGNNNGVYGEQDKRTGKVIASTSTLKAVDPIPISFNVDDEMNVSALGRFSDQEEEGREDSSQTKSVSDHSKGSKKAKHSRSSSEKKERQSGNEKSDDIEDGASFTSSNVSSDTKLIKSTSRSRSKSKRSKSTGSRKEAKSHRSPAAKSVSPTLTNNGRRCIVKPVPSIYHTNDYLDPNEYSNSRSNRTNGKVVGRKHLISSVYPGESNDPIPKAKEDIFSDMKTPNSKEKDQSSSVKRESNERDKMKRVSSKTRESAPVNITVQSDSSTNSSKTEISVIIEPITKINNNNNSNDNVQPAIQQQSNISLLQTTSMSKQASSARNNRLPVPRVAHSILHPLSDPEKARLRLREIERQAQERKREKERKRRHRIAQEKFTIMERLTGQAKTERLEELKPSKLANFRHTSTVKFDRPARELMIMCILLGRFEMAEIFWNQEKEPIAAALVLSIIITELGQKSDDVANKDEYEENARSFEEKADQVLEECFQEDRARTLILLYRKLEFYGNTSVIRLAARGKCIRFMANPCCQDLLSGVWSGNLSPKNTWIQLFPAILVGMSLPIIIPQFIKYSTAFESGDSPTSQSKHDQDENKLSSDVENLLKAPRKSIDLDKTITVRSSISNQIERIKIFYQAPIIRFVYNTIFYLLFLIVFSKTLLTSLTLSFSYLDVFITLMVGSFLCEELKQAFGSGSSLKEYISDGWNKLDCLAISLYIIGLSVKIHAYQNRIQEQLYELETNKLLQYLNLSSLTMYNQTNIYNLLNSCHIDQCYNNNNNLTSIPVNLSTEQIHIINSMMEIKALPMFSGSGHSSHRWSPDLPYYILSDDLFTISRILFAFSLFAFYVRLMYIFSFSIVLGPKLIMINRMVVHDLLPFLLILLVCLIGYGIAFQSISFANGYYSDYEQEKMTVDSVYKSKPGIRSLYDVMMTSYFQMLGEFRLDDLQGDGSSCRDNGKCPQTSSRRLTIIMLSAYILLTQVLMFNLLVATFTSTYNEIEGSAQYFWCYQRYEMIQEFVDRPSVAPPFMLLWYSVEFTGFLFNVISSALCDRAVEEIKDDDPFCRSLHNNVALDRKLTKWEHMMGTRRIKADTDVGGGRKWTGRSRGDTHAIVLRSAATGGVTAGKGLVAGGAGGHGDVSGEPGSILEGIGPIFGPETEFIEDRFHELGNQISRLSNFEERLGKVVQGVNRVMTIVKDINEQQKKAIKCLNPGNGRRLVGWGKSKKDTQNQLVKAVCAAVTGLDSHCTIIEEKIEEKLRIEEQCVKAILTRSNGEEPEPDTVLTPRKGPPSRNPRAAPASGKIFERLILSHRLWRIVPFNFEIYPGIRMNVPPDKLNWKIPYDTYRTFTVTDDRIALPYPEIEDGPEVFPQSLPYNAYDTVKGVSRMSLRGRVRVVRQTDHITDPRTTNIVSTTAKSKASAKLSEYIPVGYPLNPCGRTGLSGKGLLPHWGPNHVIVVAITRLDPSRGMFEDLPIMQVGLLHNNQQLCLPWYLTDHRQDCEFHDCSANVIRAFIQRRLTNLFEDKQQVQSMLLSLKAASVSIAYTGYITDHLNADHAWIEGVLLNIHENEEHAFQEEILQVFLESESTEQVAWVNIGRLSGIRSSHDELLARIALHRGAFYSEALARRQLNPSQ</sequence>
<dbReference type="WBParaSite" id="TREG1_104250.1">
    <property type="protein sequence ID" value="TREG1_104250.1"/>
    <property type="gene ID" value="TREG1_104250"/>
</dbReference>
<keyword evidence="8" id="KW-0175">Coiled coil</keyword>
<dbReference type="GO" id="GO:0030001">
    <property type="term" value="P:metal ion transport"/>
    <property type="evidence" value="ECO:0007669"/>
    <property type="project" value="TreeGrafter"/>
</dbReference>
<dbReference type="GO" id="GO:0005886">
    <property type="term" value="C:plasma membrane"/>
    <property type="evidence" value="ECO:0007669"/>
    <property type="project" value="TreeGrafter"/>
</dbReference>
<feature type="compositionally biased region" description="Polar residues" evidence="9">
    <location>
        <begin position="907"/>
        <end position="917"/>
    </location>
</feature>
<feature type="transmembrane region" description="Helical" evidence="10">
    <location>
        <begin position="1273"/>
        <end position="1294"/>
    </location>
</feature>
<dbReference type="Pfam" id="PF25969">
    <property type="entry name" value="NUDT9_N"/>
    <property type="match status" value="1"/>
</dbReference>
<feature type="compositionally biased region" description="Basic and acidic residues" evidence="9">
    <location>
        <begin position="940"/>
        <end position="983"/>
    </location>
</feature>
<feature type="domain" description="TRPM SLOG" evidence="12">
    <location>
        <begin position="387"/>
        <end position="476"/>
    </location>
</feature>
<dbReference type="PANTHER" id="PTHR13800:SF12">
    <property type="entry name" value="TRANSIENT RECEPTOR POTENTIAL CATION CHANNEL SUBFAMILY M MEMBER-LIKE 2"/>
    <property type="match status" value="1"/>
</dbReference>
<dbReference type="PANTHER" id="PTHR13800">
    <property type="entry name" value="TRANSIENT RECEPTOR POTENTIAL CATION CHANNEL, SUBFAMILY M, MEMBER 6"/>
    <property type="match status" value="1"/>
</dbReference>
<proteinExistence type="predicted"/>
<feature type="transmembrane region" description="Helical" evidence="10">
    <location>
        <begin position="1598"/>
        <end position="1623"/>
    </location>
</feature>
<feature type="compositionally biased region" description="Polar residues" evidence="9">
    <location>
        <begin position="987"/>
        <end position="1001"/>
    </location>
</feature>
<keyword evidence="2" id="KW-0813">Transport</keyword>
<feature type="compositionally biased region" description="Polar residues" evidence="9">
    <location>
        <begin position="494"/>
        <end position="512"/>
    </location>
</feature>
<feature type="domain" description="Ion transport" evidence="11">
    <location>
        <begin position="1364"/>
        <end position="1480"/>
    </location>
</feature>
<organism evidence="14 15">
    <name type="scientific">Trichobilharzia regenti</name>
    <name type="common">Nasal bird schistosome</name>
    <dbReference type="NCBI Taxonomy" id="157069"/>
    <lineage>
        <taxon>Eukaryota</taxon>
        <taxon>Metazoa</taxon>
        <taxon>Spiralia</taxon>
        <taxon>Lophotrochozoa</taxon>
        <taxon>Platyhelminthes</taxon>
        <taxon>Trematoda</taxon>
        <taxon>Digenea</taxon>
        <taxon>Strigeidida</taxon>
        <taxon>Schistosomatoidea</taxon>
        <taxon>Schistosomatidae</taxon>
        <taxon>Trichobilharzia</taxon>
    </lineage>
</organism>
<dbReference type="Pfam" id="PF25508">
    <property type="entry name" value="TRPM2"/>
    <property type="match status" value="2"/>
</dbReference>
<feature type="compositionally biased region" description="Polar residues" evidence="9">
    <location>
        <begin position="273"/>
        <end position="292"/>
    </location>
</feature>
<evidence type="ECO:0000256" key="1">
    <source>
        <dbReference type="ARBA" id="ARBA00004141"/>
    </source>
</evidence>
<accession>A0AA85IUN7</accession>
<keyword evidence="5" id="KW-0406">Ion transport</keyword>
<keyword evidence="3 10" id="KW-0812">Transmembrane</keyword>
<evidence type="ECO:0000259" key="11">
    <source>
        <dbReference type="Pfam" id="PF00520"/>
    </source>
</evidence>
<feature type="region of interest" description="Disordered" evidence="9">
    <location>
        <begin position="1"/>
        <end position="23"/>
    </location>
</feature>
<feature type="compositionally biased region" description="Polar residues" evidence="9">
    <location>
        <begin position="831"/>
        <end position="841"/>
    </location>
</feature>
<feature type="region of interest" description="Disordered" evidence="9">
    <location>
        <begin position="1993"/>
        <end position="2017"/>
    </location>
</feature>
<feature type="compositionally biased region" description="Low complexity" evidence="9">
    <location>
        <begin position="513"/>
        <end position="523"/>
    </location>
</feature>
<evidence type="ECO:0000256" key="3">
    <source>
        <dbReference type="ARBA" id="ARBA00022692"/>
    </source>
</evidence>
<evidence type="ECO:0000313" key="15">
    <source>
        <dbReference type="WBParaSite" id="TREG1_104250.1"/>
    </source>
</evidence>
<comment type="subcellular location">
    <subcellularLocation>
        <location evidence="1">Membrane</location>
        <topology evidence="1">Multi-pass membrane protein</topology>
    </subcellularLocation>
</comment>
<evidence type="ECO:0000256" key="6">
    <source>
        <dbReference type="ARBA" id="ARBA00023136"/>
    </source>
</evidence>
<feature type="transmembrane region" description="Helical" evidence="10">
    <location>
        <begin position="1687"/>
        <end position="1708"/>
    </location>
</feature>
<evidence type="ECO:0000259" key="12">
    <source>
        <dbReference type="Pfam" id="PF18139"/>
    </source>
</evidence>
<feature type="transmembrane region" description="Helical" evidence="10">
    <location>
        <begin position="1557"/>
        <end position="1578"/>
    </location>
</feature>
<evidence type="ECO:0000256" key="4">
    <source>
        <dbReference type="ARBA" id="ARBA00022989"/>
    </source>
</evidence>
<feature type="region of interest" description="Disordered" evidence="9">
    <location>
        <begin position="929"/>
        <end position="1001"/>
    </location>
</feature>
<evidence type="ECO:0000256" key="7">
    <source>
        <dbReference type="ARBA" id="ARBA00023303"/>
    </source>
</evidence>
<reference evidence="15" key="2">
    <citation type="submission" date="2023-11" db="UniProtKB">
        <authorList>
            <consortium name="WormBaseParasite"/>
        </authorList>
    </citation>
    <scope>IDENTIFICATION</scope>
</reference>
<feature type="domain" description="Ion transport" evidence="11">
    <location>
        <begin position="1556"/>
        <end position="1720"/>
    </location>
</feature>
<dbReference type="Pfam" id="PF00520">
    <property type="entry name" value="Ion_trans"/>
    <property type="match status" value="2"/>
</dbReference>
<evidence type="ECO:0000259" key="13">
    <source>
        <dbReference type="Pfam" id="PF25508"/>
    </source>
</evidence>
<evidence type="ECO:0000256" key="8">
    <source>
        <dbReference type="SAM" id="Coils"/>
    </source>
</evidence>
<name>A0AA85IUN7_TRIRE</name>
<protein>
    <submittedName>
        <fullName evidence="15">Uncharacterized protein</fullName>
    </submittedName>
</protein>